<evidence type="ECO:0000256" key="5">
    <source>
        <dbReference type="ARBA" id="ARBA00022679"/>
    </source>
</evidence>
<evidence type="ECO:0000313" key="15">
    <source>
        <dbReference type="Proteomes" id="UP000187941"/>
    </source>
</evidence>
<dbReference type="InterPro" id="IPR036890">
    <property type="entry name" value="HATPase_C_sf"/>
</dbReference>
<evidence type="ECO:0000256" key="4">
    <source>
        <dbReference type="ARBA" id="ARBA00022553"/>
    </source>
</evidence>
<name>A0A1P9WRX3_9BACT</name>
<dbReference type="SUPFAM" id="SSF55785">
    <property type="entry name" value="PYP-like sensor domain (PAS domain)"/>
    <property type="match status" value="1"/>
</dbReference>
<dbReference type="GO" id="GO:0000155">
    <property type="term" value="F:phosphorelay sensor kinase activity"/>
    <property type="evidence" value="ECO:0007669"/>
    <property type="project" value="InterPro"/>
</dbReference>
<dbReference type="InterPro" id="IPR035965">
    <property type="entry name" value="PAS-like_dom_sf"/>
</dbReference>
<dbReference type="PROSITE" id="PS50112">
    <property type="entry name" value="PAS"/>
    <property type="match status" value="1"/>
</dbReference>
<evidence type="ECO:0000259" key="11">
    <source>
        <dbReference type="PROSITE" id="PS50109"/>
    </source>
</evidence>
<sequence length="422" mass="47469">MTRYLVYIIAVHAVLVALTFQVLKTSKQWFIASEVLIGLSLVVGWRIYRSFQKPSEFIASGIEAIRDQDFTVKFVPTGNRDVDELIRVYNLMIDQLRLERTRQAEQQFFLDKLVDASPIALLILDFDERVSAINPKARKLLDLPDNQLIGKPLTAIGHPLLAQLSTLQPDQPQTVKLAGVETYRVLLGQFIDRGFRRQFLFIEELTAEIIETEKKAYGKVVRMMAHEVNNSIGAINSILHIAEPELPNPDLRQAVRVAIERNDRLNLFMRRFADVVRLPVPNRASTNLTVFVDAVGQLMQPQAHARGVQLTTQLPAEPVYWLVDIGQMEQVLVNVVKNALEACTAGNVVDIELTNRQLAVRNNGQPIPDTVVANLFDPFFSTKTIGQGIGLTLTREILLNHGFSFSLATEADGWTVFRLNGH</sequence>
<dbReference type="PANTHER" id="PTHR43065:SF10">
    <property type="entry name" value="PEROXIDE STRESS-ACTIVATED HISTIDINE KINASE MAK3"/>
    <property type="match status" value="1"/>
</dbReference>
<dbReference type="EMBL" id="CP014263">
    <property type="protein sequence ID" value="AQG78136.1"/>
    <property type="molecule type" value="Genomic_DNA"/>
</dbReference>
<evidence type="ECO:0000259" key="13">
    <source>
        <dbReference type="PROSITE" id="PS50885"/>
    </source>
</evidence>
<evidence type="ECO:0000256" key="10">
    <source>
        <dbReference type="SAM" id="Phobius"/>
    </source>
</evidence>
<evidence type="ECO:0000256" key="2">
    <source>
        <dbReference type="ARBA" id="ARBA00004370"/>
    </source>
</evidence>
<dbReference type="InterPro" id="IPR000014">
    <property type="entry name" value="PAS"/>
</dbReference>
<dbReference type="RefSeq" id="WP_077129558.1">
    <property type="nucleotide sequence ID" value="NZ_CP014263.1"/>
</dbReference>
<evidence type="ECO:0000256" key="9">
    <source>
        <dbReference type="ARBA" id="ARBA00023012"/>
    </source>
</evidence>
<feature type="transmembrane region" description="Helical" evidence="10">
    <location>
        <begin position="5"/>
        <end position="23"/>
    </location>
</feature>
<proteinExistence type="predicted"/>
<dbReference type="STRING" id="1178516.AWR27_01470"/>
<reference evidence="14 15" key="1">
    <citation type="submission" date="2016-01" db="EMBL/GenBank/DDBJ databases">
        <authorList>
            <person name="Oliw E.H."/>
        </authorList>
    </citation>
    <scope>NUCLEOTIDE SEQUENCE [LARGE SCALE GENOMIC DNA]</scope>
    <source>
        <strain evidence="14 15">DY10</strain>
    </source>
</reference>
<keyword evidence="8" id="KW-0067">ATP-binding</keyword>
<evidence type="ECO:0000256" key="7">
    <source>
        <dbReference type="ARBA" id="ARBA00022777"/>
    </source>
</evidence>
<dbReference type="SUPFAM" id="SSF47384">
    <property type="entry name" value="Homodimeric domain of signal transducing histidine kinase"/>
    <property type="match status" value="1"/>
</dbReference>
<feature type="domain" description="PAS" evidence="12">
    <location>
        <begin position="106"/>
        <end position="159"/>
    </location>
</feature>
<keyword evidence="4" id="KW-0597">Phosphoprotein</keyword>
<evidence type="ECO:0000313" key="14">
    <source>
        <dbReference type="EMBL" id="AQG78136.1"/>
    </source>
</evidence>
<evidence type="ECO:0000259" key="12">
    <source>
        <dbReference type="PROSITE" id="PS50112"/>
    </source>
</evidence>
<evidence type="ECO:0000256" key="8">
    <source>
        <dbReference type="ARBA" id="ARBA00022840"/>
    </source>
</evidence>
<keyword evidence="5" id="KW-0808">Transferase</keyword>
<dbReference type="PANTHER" id="PTHR43065">
    <property type="entry name" value="SENSOR HISTIDINE KINASE"/>
    <property type="match status" value="1"/>
</dbReference>
<accession>A0A1P9WRX3</accession>
<feature type="domain" description="HAMP" evidence="13">
    <location>
        <begin position="49"/>
        <end position="101"/>
    </location>
</feature>
<dbReference type="CDD" id="cd00130">
    <property type="entry name" value="PAS"/>
    <property type="match status" value="1"/>
</dbReference>
<evidence type="ECO:0000256" key="6">
    <source>
        <dbReference type="ARBA" id="ARBA00022741"/>
    </source>
</evidence>
<dbReference type="Gene3D" id="3.30.450.20">
    <property type="entry name" value="PAS domain"/>
    <property type="match status" value="1"/>
</dbReference>
<evidence type="ECO:0000256" key="3">
    <source>
        <dbReference type="ARBA" id="ARBA00012438"/>
    </source>
</evidence>
<dbReference type="InterPro" id="IPR003660">
    <property type="entry name" value="HAMP_dom"/>
</dbReference>
<gene>
    <name evidence="14" type="ORF">AWR27_01470</name>
</gene>
<dbReference type="PROSITE" id="PS50109">
    <property type="entry name" value="HIS_KIN"/>
    <property type="match status" value="1"/>
</dbReference>
<dbReference type="GO" id="GO:0005524">
    <property type="term" value="F:ATP binding"/>
    <property type="evidence" value="ECO:0007669"/>
    <property type="project" value="UniProtKB-KW"/>
</dbReference>
<dbReference type="GO" id="GO:0016020">
    <property type="term" value="C:membrane"/>
    <property type="evidence" value="ECO:0007669"/>
    <property type="project" value="UniProtKB-SubCell"/>
</dbReference>
<dbReference type="SMART" id="SM00091">
    <property type="entry name" value="PAS"/>
    <property type="match status" value="1"/>
</dbReference>
<dbReference type="EC" id="2.7.13.3" evidence="3"/>
<keyword evidence="10" id="KW-0472">Membrane</keyword>
<dbReference type="Gene3D" id="1.10.287.130">
    <property type="match status" value="1"/>
</dbReference>
<keyword evidence="6" id="KW-0547">Nucleotide-binding</keyword>
<dbReference type="InterPro" id="IPR036097">
    <property type="entry name" value="HisK_dim/P_sf"/>
</dbReference>
<feature type="domain" description="Histidine kinase" evidence="11">
    <location>
        <begin position="223"/>
        <end position="422"/>
    </location>
</feature>
<dbReference type="SUPFAM" id="SSF55874">
    <property type="entry name" value="ATPase domain of HSP90 chaperone/DNA topoisomerase II/histidine kinase"/>
    <property type="match status" value="1"/>
</dbReference>
<organism evidence="14 15">
    <name type="scientific">Spirosoma montaniterrae</name>
    <dbReference type="NCBI Taxonomy" id="1178516"/>
    <lineage>
        <taxon>Bacteria</taxon>
        <taxon>Pseudomonadati</taxon>
        <taxon>Bacteroidota</taxon>
        <taxon>Cytophagia</taxon>
        <taxon>Cytophagales</taxon>
        <taxon>Cytophagaceae</taxon>
        <taxon>Spirosoma</taxon>
    </lineage>
</organism>
<dbReference type="InterPro" id="IPR005467">
    <property type="entry name" value="His_kinase_dom"/>
</dbReference>
<dbReference type="OrthoDB" id="1931120at2"/>
<keyword evidence="9" id="KW-0902">Two-component regulatory system</keyword>
<dbReference type="KEGG" id="smon:AWR27_01470"/>
<comment type="subcellular location">
    <subcellularLocation>
        <location evidence="2">Membrane</location>
    </subcellularLocation>
</comment>
<keyword evidence="15" id="KW-1185">Reference proteome</keyword>
<dbReference type="InterPro" id="IPR004358">
    <property type="entry name" value="Sig_transdc_His_kin-like_C"/>
</dbReference>
<comment type="catalytic activity">
    <reaction evidence="1">
        <text>ATP + protein L-histidine = ADP + protein N-phospho-L-histidine.</text>
        <dbReference type="EC" id="2.7.13.3"/>
    </reaction>
</comment>
<keyword evidence="7 14" id="KW-0418">Kinase</keyword>
<keyword evidence="10" id="KW-0812">Transmembrane</keyword>
<dbReference type="Pfam" id="PF02518">
    <property type="entry name" value="HATPase_c"/>
    <property type="match status" value="1"/>
</dbReference>
<dbReference type="PRINTS" id="PR00344">
    <property type="entry name" value="BCTRLSENSOR"/>
</dbReference>
<feature type="transmembrane region" description="Helical" evidence="10">
    <location>
        <begin position="29"/>
        <end position="48"/>
    </location>
</feature>
<dbReference type="PROSITE" id="PS50885">
    <property type="entry name" value="HAMP"/>
    <property type="match status" value="1"/>
</dbReference>
<evidence type="ECO:0000256" key="1">
    <source>
        <dbReference type="ARBA" id="ARBA00000085"/>
    </source>
</evidence>
<dbReference type="AlphaFoldDB" id="A0A1P9WRX3"/>
<dbReference type="SMART" id="SM00387">
    <property type="entry name" value="HATPase_c"/>
    <property type="match status" value="1"/>
</dbReference>
<dbReference type="Proteomes" id="UP000187941">
    <property type="component" value="Chromosome"/>
</dbReference>
<keyword evidence="10" id="KW-1133">Transmembrane helix</keyword>
<dbReference type="Gene3D" id="3.30.565.10">
    <property type="entry name" value="Histidine kinase-like ATPase, C-terminal domain"/>
    <property type="match status" value="1"/>
</dbReference>
<dbReference type="InterPro" id="IPR003594">
    <property type="entry name" value="HATPase_dom"/>
</dbReference>
<protein>
    <recommendedName>
        <fullName evidence="3">histidine kinase</fullName>
        <ecNumber evidence="3">2.7.13.3</ecNumber>
    </recommendedName>
</protein>